<dbReference type="Proteomes" id="UP001216638">
    <property type="component" value="Chromosome 1"/>
</dbReference>
<evidence type="ECO:0000256" key="11">
    <source>
        <dbReference type="PIRNR" id="PIRNR038084"/>
    </source>
</evidence>
<dbReference type="Gene3D" id="3.40.630.30">
    <property type="match status" value="1"/>
</dbReference>
<dbReference type="Pfam" id="PF10394">
    <property type="entry name" value="Hat1_N"/>
    <property type="match status" value="1"/>
</dbReference>
<dbReference type="GO" id="GO:0006281">
    <property type="term" value="P:DNA repair"/>
    <property type="evidence" value="ECO:0007669"/>
    <property type="project" value="UniProtKB-KW"/>
</dbReference>
<dbReference type="GO" id="GO:0042393">
    <property type="term" value="F:histone binding"/>
    <property type="evidence" value="ECO:0007669"/>
    <property type="project" value="InterPro"/>
</dbReference>
<keyword evidence="8 11" id="KW-0539">Nucleus</keyword>
<evidence type="ECO:0000256" key="6">
    <source>
        <dbReference type="ARBA" id="ARBA00022763"/>
    </source>
</evidence>
<dbReference type="PIRSF" id="PIRSF038084">
    <property type="entry name" value="HAT-B_cat"/>
    <property type="match status" value="1"/>
</dbReference>
<dbReference type="GO" id="GO:0005634">
    <property type="term" value="C:nucleus"/>
    <property type="evidence" value="ECO:0007669"/>
    <property type="project" value="UniProtKB-SubCell"/>
</dbReference>
<feature type="region of interest" description="Interaction with histone H4 N-terminus" evidence="13">
    <location>
        <begin position="223"/>
        <end position="225"/>
    </location>
</feature>
<evidence type="ECO:0000259" key="16">
    <source>
        <dbReference type="Pfam" id="PF10394"/>
    </source>
</evidence>
<dbReference type="GO" id="GO:0005737">
    <property type="term" value="C:cytoplasm"/>
    <property type="evidence" value="ECO:0007669"/>
    <property type="project" value="UniProtKB-SubCell"/>
</dbReference>
<evidence type="ECO:0000256" key="10">
    <source>
        <dbReference type="ARBA" id="ARBA00048017"/>
    </source>
</evidence>
<keyword evidence="6" id="KW-0227">DNA damage</keyword>
<reference evidence="17" key="1">
    <citation type="submission" date="2023-03" db="EMBL/GenBank/DDBJ databases">
        <title>Mating type loci evolution in Malassezia.</title>
        <authorList>
            <person name="Coelho M.A."/>
        </authorList>
    </citation>
    <scope>NUCLEOTIDE SEQUENCE</scope>
    <source>
        <strain evidence="17">CBS 14135</strain>
    </source>
</reference>
<dbReference type="AlphaFoldDB" id="A0AAF0DQ16"/>
<protein>
    <recommendedName>
        <fullName evidence="4 11">Histone acetyltransferase type B catalytic subunit</fullName>
        <ecNumber evidence="3 11">2.3.1.48</ecNumber>
    </recommendedName>
</protein>
<dbReference type="Pfam" id="PF21184">
    <property type="entry name" value="HAT1_C_fung"/>
    <property type="match status" value="1"/>
</dbReference>
<evidence type="ECO:0000256" key="3">
    <source>
        <dbReference type="ARBA" id="ARBA00013184"/>
    </source>
</evidence>
<comment type="catalytic activity">
    <reaction evidence="10 11">
        <text>L-lysyl-[protein] + acetyl-CoA = N(6)-acetyl-L-lysyl-[protein] + CoA + H(+)</text>
        <dbReference type="Rhea" id="RHEA:45948"/>
        <dbReference type="Rhea" id="RHEA-COMP:9752"/>
        <dbReference type="Rhea" id="RHEA-COMP:10731"/>
        <dbReference type="ChEBI" id="CHEBI:15378"/>
        <dbReference type="ChEBI" id="CHEBI:29969"/>
        <dbReference type="ChEBI" id="CHEBI:57287"/>
        <dbReference type="ChEBI" id="CHEBI:57288"/>
        <dbReference type="ChEBI" id="CHEBI:61930"/>
        <dbReference type="EC" id="2.3.1.48"/>
    </reaction>
</comment>
<evidence type="ECO:0000256" key="13">
    <source>
        <dbReference type="PIRSR" id="PIRSR038084-2"/>
    </source>
</evidence>
<dbReference type="EC" id="2.3.1.48" evidence="3 11"/>
<name>A0AAF0DQ16_9BASI</name>
<keyword evidence="11" id="KW-0963">Cytoplasm</keyword>
<sequence length="449" mass="50850">MTSRWTSNANEATCLRLAGAPAPNDAVFHPEFTYPIFGDAETIYGYSDLHIRLSFASGRLTPALDVSYKAKNTTTAAKIDDVRATMLEYLPEDELVTQDELNELAAADARGGSESFRPHGERVATYHRKTKPKGCTSLGSLFSARARSSSEAQQREFDIFHATWDTPGFREWHARAQIFTLFFIEGASYIQSDENNWEFYTVFERVAGEKGDAYHFVGFTSLYRFWCWPGKTRLRLSQFLVLPPYQRQGHGAELYNTVFGCVLDDNDVCELTVEDPSEAFDGLRDTCDLARLTATGSRLSQAINDGHLRPPIDRAWSDMMRAEHKIAPRQWARMLEILALKHLDQTDAAELRAYRLQVKARLFRKNREVLLQLDKVQRLEKLHETFEAVVDEYAEMMGVDLADALLEAPVPNLDVNVPELPPMAKRAAAAVIEHGVDDEDEPRKVPRVQ</sequence>
<dbReference type="InterPro" id="IPR000182">
    <property type="entry name" value="GNAT_dom"/>
</dbReference>
<evidence type="ECO:0000256" key="1">
    <source>
        <dbReference type="ARBA" id="ARBA00004123"/>
    </source>
</evidence>
<feature type="domain" description="Histone acetyl transferase HAT1 N-terminal" evidence="16">
    <location>
        <begin position="5"/>
        <end position="185"/>
    </location>
</feature>
<feature type="site" description="Interaction with histone H4 N-terminus" evidence="14">
    <location>
        <position position="197"/>
    </location>
</feature>
<evidence type="ECO:0000313" key="18">
    <source>
        <dbReference type="Proteomes" id="UP001216638"/>
    </source>
</evidence>
<feature type="active site" description="Proton donor/acceptor" evidence="12">
    <location>
        <position position="274"/>
    </location>
</feature>
<dbReference type="InterPro" id="IPR019467">
    <property type="entry name" value="Hat1_N"/>
</dbReference>
<evidence type="ECO:0000256" key="14">
    <source>
        <dbReference type="PIRSR" id="PIRSR038084-3"/>
    </source>
</evidence>
<evidence type="ECO:0000256" key="8">
    <source>
        <dbReference type="ARBA" id="ARBA00023242"/>
    </source>
</evidence>
<dbReference type="InterPro" id="IPR013523">
    <property type="entry name" value="Hist_AcTrfase_HAT1_C"/>
</dbReference>
<keyword evidence="5 11" id="KW-0808">Transferase</keyword>
<evidence type="ECO:0000256" key="9">
    <source>
        <dbReference type="ARBA" id="ARBA00023315"/>
    </source>
</evidence>
<dbReference type="InterPro" id="IPR037113">
    <property type="entry name" value="Hat1_N_sf"/>
</dbReference>
<comment type="subcellular location">
    <subcellularLocation>
        <location evidence="11">Cytoplasm</location>
    </subcellularLocation>
    <subcellularLocation>
        <location evidence="1 11">Nucleus</location>
    </subcellularLocation>
</comment>
<dbReference type="GO" id="GO:0004402">
    <property type="term" value="F:histone acetyltransferase activity"/>
    <property type="evidence" value="ECO:0007669"/>
    <property type="project" value="UniProtKB-UniRule"/>
</dbReference>
<dbReference type="SUPFAM" id="SSF55729">
    <property type="entry name" value="Acyl-CoA N-acyltransferases (Nat)"/>
    <property type="match status" value="1"/>
</dbReference>
<organism evidence="17 18">
    <name type="scientific">Malassezia brasiliensis</name>
    <dbReference type="NCBI Taxonomy" id="1821822"/>
    <lineage>
        <taxon>Eukaryota</taxon>
        <taxon>Fungi</taxon>
        <taxon>Dikarya</taxon>
        <taxon>Basidiomycota</taxon>
        <taxon>Ustilaginomycotina</taxon>
        <taxon>Malasseziomycetes</taxon>
        <taxon>Malasseziales</taxon>
        <taxon>Malasseziaceae</taxon>
        <taxon>Malassezia</taxon>
    </lineage>
</organism>
<dbReference type="EMBL" id="CP119951">
    <property type="protein sequence ID" value="WFC93838.1"/>
    <property type="molecule type" value="Genomic_DNA"/>
</dbReference>
<dbReference type="CDD" id="cd04301">
    <property type="entry name" value="NAT_SF"/>
    <property type="match status" value="1"/>
</dbReference>
<keyword evidence="7" id="KW-0234">DNA repair</keyword>
<dbReference type="GO" id="GO:0000781">
    <property type="term" value="C:chromosome, telomeric region"/>
    <property type="evidence" value="ECO:0007669"/>
    <property type="project" value="GOC"/>
</dbReference>
<proteinExistence type="inferred from homology"/>
<evidence type="ECO:0000259" key="15">
    <source>
        <dbReference type="Pfam" id="PF00583"/>
    </source>
</evidence>
<feature type="domain" description="N-acetyltransferase" evidence="15">
    <location>
        <begin position="200"/>
        <end position="258"/>
    </location>
</feature>
<dbReference type="Gene3D" id="1.10.10.390">
    <property type="match status" value="1"/>
</dbReference>
<dbReference type="GO" id="GO:0031509">
    <property type="term" value="P:subtelomeric heterochromatin formation"/>
    <property type="evidence" value="ECO:0007669"/>
    <property type="project" value="InterPro"/>
</dbReference>
<evidence type="ECO:0000256" key="12">
    <source>
        <dbReference type="PIRSR" id="PIRSR038084-1"/>
    </source>
</evidence>
<comment type="subunit">
    <text evidence="11">Component of the HAT-B complex composed of at least HAT1 and HAT2. The HAT-B complex binds to histone H4 tail.</text>
</comment>
<feature type="region of interest" description="Interaction with histone H4 N-terminus" evidence="13">
    <location>
        <begin position="39"/>
        <end position="41"/>
    </location>
</feature>
<evidence type="ECO:0000256" key="7">
    <source>
        <dbReference type="ARBA" id="ARBA00023204"/>
    </source>
</evidence>
<evidence type="ECO:0000256" key="5">
    <source>
        <dbReference type="ARBA" id="ARBA00022679"/>
    </source>
</evidence>
<accession>A0AAF0DQ16</accession>
<evidence type="ECO:0000313" key="17">
    <source>
        <dbReference type="EMBL" id="WFC93838.1"/>
    </source>
</evidence>
<comment type="function">
    <text evidence="11">Catalytic component of the histone acetylase B (HAT-B) complex. Has intrinsic substrate specificity that modifies lysine in recognition sequence GXGKXG. Involved in DNA double-strand break repair.</text>
</comment>
<keyword evidence="18" id="KW-1185">Reference proteome</keyword>
<keyword evidence="9 11" id="KW-0012">Acyltransferase</keyword>
<gene>
    <name evidence="17" type="primary">HAT1</name>
    <name evidence="17" type="ORF">MBRA1_000462</name>
</gene>
<evidence type="ECO:0000256" key="4">
    <source>
        <dbReference type="ARBA" id="ARBA00021268"/>
    </source>
</evidence>
<dbReference type="Gene3D" id="3.90.360.10">
    <property type="entry name" value="Histone acetyl transferase 1 (HAT1), N-terminal domain"/>
    <property type="match status" value="1"/>
</dbReference>
<dbReference type="PANTHER" id="PTHR12046">
    <property type="entry name" value="HISTONE ACETYLTRANSFERASE TYPE B CATALYTIC SUBUNIT"/>
    <property type="match status" value="1"/>
</dbReference>
<comment type="similarity">
    <text evidence="2 11">Belongs to the HAT1 family.</text>
</comment>
<dbReference type="Pfam" id="PF00583">
    <property type="entry name" value="Acetyltransf_1"/>
    <property type="match status" value="1"/>
</dbReference>
<dbReference type="InterPro" id="IPR017380">
    <property type="entry name" value="Hist_AcTrfase_B-typ_cat-su"/>
</dbReference>
<evidence type="ECO:0000256" key="2">
    <source>
        <dbReference type="ARBA" id="ARBA00010543"/>
    </source>
</evidence>
<dbReference type="InterPro" id="IPR016181">
    <property type="entry name" value="Acyl_CoA_acyltransferase"/>
</dbReference>